<dbReference type="SMART" id="SM00248">
    <property type="entry name" value="ANK"/>
    <property type="match status" value="10"/>
</dbReference>
<dbReference type="AlphaFoldDB" id="A0AAN6RD55"/>
<reference evidence="5 6" key="1">
    <citation type="submission" date="2021-02" db="EMBL/GenBank/DDBJ databases">
        <title>Genome assembly of Pseudopithomyces chartarum.</title>
        <authorList>
            <person name="Jauregui R."/>
            <person name="Singh J."/>
            <person name="Voisey C."/>
        </authorList>
    </citation>
    <scope>NUCLEOTIDE SEQUENCE [LARGE SCALE GENOMIC DNA]</scope>
    <source>
        <strain evidence="5 6">AGR01</strain>
    </source>
</reference>
<feature type="repeat" description="ANK" evidence="3">
    <location>
        <begin position="564"/>
        <end position="596"/>
    </location>
</feature>
<keyword evidence="6" id="KW-1185">Reference proteome</keyword>
<evidence type="ECO:0000256" key="1">
    <source>
        <dbReference type="ARBA" id="ARBA00022737"/>
    </source>
</evidence>
<dbReference type="Gene3D" id="1.25.40.20">
    <property type="entry name" value="Ankyrin repeat-containing domain"/>
    <property type="match status" value="2"/>
</dbReference>
<dbReference type="PANTHER" id="PTHR24198:SF165">
    <property type="entry name" value="ANKYRIN REPEAT-CONTAINING PROTEIN-RELATED"/>
    <property type="match status" value="1"/>
</dbReference>
<dbReference type="PROSITE" id="PS50297">
    <property type="entry name" value="ANK_REP_REGION"/>
    <property type="match status" value="2"/>
</dbReference>
<feature type="repeat" description="ANK" evidence="3">
    <location>
        <begin position="366"/>
        <end position="398"/>
    </location>
</feature>
<keyword evidence="1" id="KW-0677">Repeat</keyword>
<dbReference type="PROSITE" id="PS50088">
    <property type="entry name" value="ANK_REPEAT"/>
    <property type="match status" value="3"/>
</dbReference>
<keyword evidence="2 3" id="KW-0040">ANK repeat</keyword>
<dbReference type="SUPFAM" id="SSF48403">
    <property type="entry name" value="Ankyrin repeat"/>
    <property type="match status" value="2"/>
</dbReference>
<organism evidence="5 6">
    <name type="scientific">Pseudopithomyces chartarum</name>
    <dbReference type="NCBI Taxonomy" id="1892770"/>
    <lineage>
        <taxon>Eukaryota</taxon>
        <taxon>Fungi</taxon>
        <taxon>Dikarya</taxon>
        <taxon>Ascomycota</taxon>
        <taxon>Pezizomycotina</taxon>
        <taxon>Dothideomycetes</taxon>
        <taxon>Pleosporomycetidae</taxon>
        <taxon>Pleosporales</taxon>
        <taxon>Massarineae</taxon>
        <taxon>Didymosphaeriaceae</taxon>
        <taxon>Pseudopithomyces</taxon>
    </lineage>
</organism>
<dbReference type="Pfam" id="PF14420">
    <property type="entry name" value="Clr5"/>
    <property type="match status" value="1"/>
</dbReference>
<dbReference type="Pfam" id="PF12796">
    <property type="entry name" value="Ank_2"/>
    <property type="match status" value="1"/>
</dbReference>
<sequence length="1043" mass="116060">MSKRATETSLWEAHKGQIVHLYYIEKKSLSEVMAEMAAIGFVRTKAQYEGRFRSWSMKKNSKADVWKFVAERYHSRTLAGRRTLVELRGEIIPDGKVRKAIGLYGYQTTAERLAYRPRSQTPPDVRLFTPSSSPSPMQESVDSQQVCSLIRRPVQRSWTDDDFFVLAEATPWHQFIVSIRSLSTGSGDLLVLPPQHNADSITIFPSGTDGPVITEVARCSQLSKWLENMLYAMYTPFILDEYFHPAFLIPAPFLPPSRDTDSNIDINAVLDLSTRSTQLEFLKYAVNLISNNFSNSCVNDAVVELLREKRNRSLLQTLIDQNLIIASAFLDHLWGPALLDVNLELLTMILDGGYDINRKIRVHGFSTESALQIAIEIDKEELVEFLLSKGASANEAEIHSYIGHQSSNYKTLLELAATWGRFGLVHKLIAPWPQHEKGAPEMTMTVLSQAILHGQMDSFHVFLGHASHLRTQILTEPWSLLEVAAAQKNHKTFTAFLEYVGIERIDPNAKVSILAAAYISHDFDRVKMVHQMGANINSVAGELKKILPAGWFENSISDELLGIQGMSVLHLAADACDETAVAFLIMNGANVNQICRRCCPLQIAVFKRSEVIVDLLLKAGADLSATFDQTAKVIDMFGDLHLAAGRPIIQIALESGHLPVFERLFGRGIQDVSFQMPVSGSKLISWAIKGRNSKLVERVIHGFMATGEISPDALADCVLEFGCYEGFDLISQVECLDRTAIYSVEVLCAVVSHHDLECLQNFLTNASKIRGALPEEELTVAMALACNLGYFDMLHIFLKTVANPYVTPSNIIADRLLWKLPVRRLTSAIEEALSASNLTLKALDTLLKFSNRYEHDPATEDLWRTRLYKLCCQAIQSQSNVEILLRLLAEGADVNWMPRGWQSLLQYAADWRRVGIAKFLLSLNADANASGSSKISTPHSTALQMAARLPDQELFDLLLQKGANPSAPPTLSGGATAIQYAAMSGNFAFVDTLLKLGMNINEPPGDHEGRTTIEGAAEHGRLDMVRRGNNAFMRKNFKRQSDI</sequence>
<comment type="caution">
    <text evidence="5">The sequence shown here is derived from an EMBL/GenBank/DDBJ whole genome shotgun (WGS) entry which is preliminary data.</text>
</comment>
<dbReference type="InterPro" id="IPR025676">
    <property type="entry name" value="Clr5_dom"/>
</dbReference>
<feature type="repeat" description="ANK" evidence="3">
    <location>
        <begin position="973"/>
        <end position="1005"/>
    </location>
</feature>
<evidence type="ECO:0000313" key="5">
    <source>
        <dbReference type="EMBL" id="KAK3201216.1"/>
    </source>
</evidence>
<dbReference type="PANTHER" id="PTHR24198">
    <property type="entry name" value="ANKYRIN REPEAT AND PROTEIN KINASE DOMAIN-CONTAINING PROTEIN"/>
    <property type="match status" value="1"/>
</dbReference>
<evidence type="ECO:0000313" key="6">
    <source>
        <dbReference type="Proteomes" id="UP001280581"/>
    </source>
</evidence>
<proteinExistence type="predicted"/>
<evidence type="ECO:0000256" key="2">
    <source>
        <dbReference type="ARBA" id="ARBA00023043"/>
    </source>
</evidence>
<feature type="domain" description="Clr5" evidence="4">
    <location>
        <begin position="11"/>
        <end position="59"/>
    </location>
</feature>
<dbReference type="InterPro" id="IPR002110">
    <property type="entry name" value="Ankyrin_rpt"/>
</dbReference>
<gene>
    <name evidence="5" type="ORF">GRF29_185g137321</name>
</gene>
<dbReference type="EMBL" id="WVTA01000016">
    <property type="protein sequence ID" value="KAK3201216.1"/>
    <property type="molecule type" value="Genomic_DNA"/>
</dbReference>
<protein>
    <recommendedName>
        <fullName evidence="4">Clr5 domain-containing protein</fullName>
    </recommendedName>
</protein>
<dbReference type="InterPro" id="IPR036770">
    <property type="entry name" value="Ankyrin_rpt-contain_sf"/>
</dbReference>
<dbReference type="Proteomes" id="UP001280581">
    <property type="component" value="Unassembled WGS sequence"/>
</dbReference>
<name>A0AAN6RD55_9PLEO</name>
<accession>A0AAN6RD55</accession>
<evidence type="ECO:0000256" key="3">
    <source>
        <dbReference type="PROSITE-ProRule" id="PRU00023"/>
    </source>
</evidence>
<dbReference type="Pfam" id="PF00023">
    <property type="entry name" value="Ank"/>
    <property type="match status" value="1"/>
</dbReference>
<evidence type="ECO:0000259" key="4">
    <source>
        <dbReference type="Pfam" id="PF14420"/>
    </source>
</evidence>